<dbReference type="PROSITE" id="PS51534">
    <property type="entry name" value="SEFIR"/>
    <property type="match status" value="1"/>
</dbReference>
<reference evidence="2 3" key="1">
    <citation type="submission" date="2018-08" db="EMBL/GenBank/DDBJ databases">
        <title>A genome reference for cultivated species of the human gut microbiota.</title>
        <authorList>
            <person name="Zou Y."/>
            <person name="Xue W."/>
            <person name="Luo G."/>
        </authorList>
    </citation>
    <scope>NUCLEOTIDE SEQUENCE [LARGE SCALE GENOMIC DNA]</scope>
    <source>
        <strain evidence="2 3">AM22-1</strain>
    </source>
</reference>
<dbReference type="SUPFAM" id="SSF52200">
    <property type="entry name" value="Toll/Interleukin receptor TIR domain"/>
    <property type="match status" value="1"/>
</dbReference>
<dbReference type="Gene3D" id="3.40.50.10140">
    <property type="entry name" value="Toll/interleukin-1 receptor homology (TIR) domain"/>
    <property type="match status" value="1"/>
</dbReference>
<feature type="domain" description="SEFIR" evidence="1">
    <location>
        <begin position="3"/>
        <end position="137"/>
    </location>
</feature>
<evidence type="ECO:0000313" key="2">
    <source>
        <dbReference type="EMBL" id="RHG62744.1"/>
    </source>
</evidence>
<dbReference type="EMBL" id="QRIN01000080">
    <property type="protein sequence ID" value="RHG62744.1"/>
    <property type="molecule type" value="Genomic_DNA"/>
</dbReference>
<organism evidence="2 3">
    <name type="scientific">Segatella copri</name>
    <dbReference type="NCBI Taxonomy" id="165179"/>
    <lineage>
        <taxon>Bacteria</taxon>
        <taxon>Pseudomonadati</taxon>
        <taxon>Bacteroidota</taxon>
        <taxon>Bacteroidia</taxon>
        <taxon>Bacteroidales</taxon>
        <taxon>Prevotellaceae</taxon>
        <taxon>Segatella</taxon>
    </lineage>
</organism>
<dbReference type="InterPro" id="IPR013568">
    <property type="entry name" value="SEFIR_dom"/>
</dbReference>
<accession>A0A3R6IB43</accession>
<proteinExistence type="predicted"/>
<name>A0A3R6IB43_9BACT</name>
<dbReference type="InterPro" id="IPR035897">
    <property type="entry name" value="Toll_tir_struct_dom_sf"/>
</dbReference>
<sequence length="154" mass="17870">MNNPKVFISYSWHPEENKIRVEQLARRLMSDGVDVTIDVWRLKDGQDKYVFMKKMVTDTEINKVLIICNQDYAEKADCRKGGVATESTIMSDEIYSKADQTKFLPIVFEKGNDGTIYKPHFITTKILCTKGLMNSTCIQYIDEVYVYPKDYFVP</sequence>
<dbReference type="AlphaFoldDB" id="A0A3R6IB43"/>
<comment type="caution">
    <text evidence="2">The sequence shown here is derived from an EMBL/GenBank/DDBJ whole genome shotgun (WGS) entry which is preliminary data.</text>
</comment>
<evidence type="ECO:0000259" key="1">
    <source>
        <dbReference type="PROSITE" id="PS51534"/>
    </source>
</evidence>
<gene>
    <name evidence="2" type="ORF">DW250_13860</name>
</gene>
<dbReference type="Pfam" id="PF08357">
    <property type="entry name" value="SEFIR"/>
    <property type="match status" value="1"/>
</dbReference>
<evidence type="ECO:0000313" key="3">
    <source>
        <dbReference type="Proteomes" id="UP000286501"/>
    </source>
</evidence>
<dbReference type="Proteomes" id="UP000286501">
    <property type="component" value="Unassembled WGS sequence"/>
</dbReference>
<dbReference type="RefSeq" id="WP_118201609.1">
    <property type="nucleotide sequence ID" value="NZ_QRIE01000064.1"/>
</dbReference>
<protein>
    <recommendedName>
        <fullName evidence="1">SEFIR domain-containing protein</fullName>
    </recommendedName>
</protein>